<dbReference type="GO" id="GO:0031992">
    <property type="term" value="F:energy transducer activity"/>
    <property type="evidence" value="ECO:0007669"/>
    <property type="project" value="InterPro"/>
</dbReference>
<name>A0A9J6QB08_9ENTR</name>
<feature type="domain" description="TonB C-terminal" evidence="3">
    <location>
        <begin position="72"/>
        <end position="130"/>
    </location>
</feature>
<evidence type="ECO:0000259" key="3">
    <source>
        <dbReference type="Pfam" id="PF03544"/>
    </source>
</evidence>
<feature type="signal peptide" evidence="2">
    <location>
        <begin position="1"/>
        <end position="23"/>
    </location>
</feature>
<dbReference type="GO" id="GO:0055085">
    <property type="term" value="P:transmembrane transport"/>
    <property type="evidence" value="ECO:0007669"/>
    <property type="project" value="InterPro"/>
</dbReference>
<dbReference type="GO" id="GO:0030288">
    <property type="term" value="C:outer membrane-bounded periplasmic space"/>
    <property type="evidence" value="ECO:0007669"/>
    <property type="project" value="InterPro"/>
</dbReference>
<dbReference type="GO" id="GO:0015031">
    <property type="term" value="P:protein transport"/>
    <property type="evidence" value="ECO:0007669"/>
    <property type="project" value="UniProtKB-UniRule"/>
</dbReference>
<dbReference type="Pfam" id="PF03544">
    <property type="entry name" value="TonB_C"/>
    <property type="match status" value="1"/>
</dbReference>
<evidence type="ECO:0000313" key="5">
    <source>
        <dbReference type="Proteomes" id="UP001061282"/>
    </source>
</evidence>
<keyword evidence="5" id="KW-1185">Reference proteome</keyword>
<keyword evidence="1" id="KW-1003">Cell membrane</keyword>
<dbReference type="PRINTS" id="PR01374">
    <property type="entry name" value="TONBPROTEIN"/>
</dbReference>
<evidence type="ECO:0000313" key="4">
    <source>
        <dbReference type="EMBL" id="MCU6668169.1"/>
    </source>
</evidence>
<dbReference type="Gene3D" id="3.30.2420.10">
    <property type="entry name" value="TonB"/>
    <property type="match status" value="1"/>
</dbReference>
<keyword evidence="2" id="KW-0732">Signal</keyword>
<keyword evidence="1" id="KW-0472">Membrane</keyword>
<protein>
    <recommendedName>
        <fullName evidence="1">Protein TonB</fullName>
    </recommendedName>
</protein>
<comment type="subcellular location">
    <subcellularLocation>
        <location evidence="1">Cell inner membrane</location>
        <topology evidence="1">Single-pass membrane protein</topology>
        <orientation evidence="1">Periplasmic side</orientation>
    </subcellularLocation>
</comment>
<sequence>MQSTIRRVQIICAAGLLAGCASGGSVGIGGVGIGGGGGNGGVGVGLSFPVGGSASTADNAQADCDGDVYRVQPRYPEQAAAQRYSGRVTVSFNVKLNGRAADYQAAGDKPFFEETKRAVMRSCWPAGVSQNLVASYQNGKTATWIENSLSGTPQR</sequence>
<dbReference type="AlphaFoldDB" id="A0A9J6QB08"/>
<comment type="similarity">
    <text evidence="1">Belongs to the TonB family.</text>
</comment>
<dbReference type="RefSeq" id="WP_271266758.1">
    <property type="nucleotide sequence ID" value="NZ_JAMGZJ010000069.1"/>
</dbReference>
<dbReference type="InterPro" id="IPR037682">
    <property type="entry name" value="TonB_C"/>
</dbReference>
<comment type="caution">
    <text evidence="4">The sequence shown here is derived from an EMBL/GenBank/DDBJ whole genome shotgun (WGS) entry which is preliminary data.</text>
</comment>
<reference evidence="4" key="1">
    <citation type="submission" date="2022-05" db="EMBL/GenBank/DDBJ databases">
        <title>Description of a novel species of Leclercia; Leclercia tamurae and the Proposal for a Novel Genus Silvania gen. nov. Containing Two Novel Species Silvania hatchlandensis sp. nov. and Silvania confinis sp. nov. Isolated from the Rhizosphere of Oak.</title>
        <authorList>
            <person name="Maddock D.W."/>
            <person name="Brady C.L."/>
            <person name="Denman S."/>
            <person name="Arnold D."/>
        </authorList>
    </citation>
    <scope>NUCLEOTIDE SEQUENCE</scope>
    <source>
        <strain evidence="4">H4N4</strain>
    </source>
</reference>
<evidence type="ECO:0000256" key="1">
    <source>
        <dbReference type="RuleBase" id="RU362123"/>
    </source>
</evidence>
<gene>
    <name evidence="4" type="ORF">M8013_05250</name>
</gene>
<accession>A0A9J6QB08</accession>
<keyword evidence="1" id="KW-0653">Protein transport</keyword>
<keyword evidence="1" id="KW-0997">Cell inner membrane</keyword>
<keyword evidence="1" id="KW-0812">Transmembrane</keyword>
<dbReference type="InterPro" id="IPR003538">
    <property type="entry name" value="TonB"/>
</dbReference>
<dbReference type="GO" id="GO:0015891">
    <property type="term" value="P:siderophore transport"/>
    <property type="evidence" value="ECO:0007669"/>
    <property type="project" value="InterPro"/>
</dbReference>
<organism evidence="4 5">
    <name type="scientific">Silvania confinis</name>
    <dbReference type="NCBI Taxonomy" id="2926470"/>
    <lineage>
        <taxon>Bacteria</taxon>
        <taxon>Pseudomonadati</taxon>
        <taxon>Pseudomonadota</taxon>
        <taxon>Gammaproteobacteria</taxon>
        <taxon>Enterobacterales</taxon>
        <taxon>Enterobacteriaceae</taxon>
        <taxon>Silvania</taxon>
    </lineage>
</organism>
<keyword evidence="1" id="KW-0813">Transport</keyword>
<evidence type="ECO:0000256" key="2">
    <source>
        <dbReference type="SAM" id="SignalP"/>
    </source>
</evidence>
<dbReference type="SUPFAM" id="SSF74653">
    <property type="entry name" value="TolA/TonB C-terminal domain"/>
    <property type="match status" value="1"/>
</dbReference>
<keyword evidence="1" id="KW-0735">Signal-anchor</keyword>
<proteinExistence type="inferred from homology"/>
<dbReference type="EMBL" id="JAMGZJ010000069">
    <property type="protein sequence ID" value="MCU6668169.1"/>
    <property type="molecule type" value="Genomic_DNA"/>
</dbReference>
<dbReference type="Proteomes" id="UP001061282">
    <property type="component" value="Unassembled WGS sequence"/>
</dbReference>
<dbReference type="PROSITE" id="PS51257">
    <property type="entry name" value="PROKAR_LIPOPROTEIN"/>
    <property type="match status" value="1"/>
</dbReference>
<feature type="chain" id="PRO_5039951622" description="Protein TonB" evidence="2">
    <location>
        <begin position="24"/>
        <end position="155"/>
    </location>
</feature>
<dbReference type="GO" id="GO:0005886">
    <property type="term" value="C:plasma membrane"/>
    <property type="evidence" value="ECO:0007669"/>
    <property type="project" value="UniProtKB-SubCell"/>
</dbReference>
<comment type="function">
    <text evidence="1">Interacts with outer membrane receptor proteins that carry out high-affinity binding and energy dependent uptake into the periplasmic space of specific substrates. It could act to transduce energy from the cytoplasmic membrane to specific energy-requiring processes in the outer membrane, resulting in the release into the periplasm of ligands bound by these outer membrane proteins.</text>
</comment>